<dbReference type="Gene3D" id="3.30.420.10">
    <property type="entry name" value="Ribonuclease H-like superfamily/Ribonuclease H"/>
    <property type="match status" value="1"/>
</dbReference>
<reference evidence="2" key="1">
    <citation type="submission" date="2017-07" db="EMBL/GenBank/DDBJ databases">
        <title>Taro Niue Genome Assembly and Annotation.</title>
        <authorList>
            <person name="Atibalentja N."/>
            <person name="Keating K."/>
            <person name="Fields C.J."/>
        </authorList>
    </citation>
    <scope>NUCLEOTIDE SEQUENCE</scope>
    <source>
        <strain evidence="2">Niue_2</strain>
        <tissue evidence="2">Leaf</tissue>
    </source>
</reference>
<dbReference type="InterPro" id="IPR012337">
    <property type="entry name" value="RNaseH-like_sf"/>
</dbReference>
<sequence length="433" mass="49301">MAWEAATGWHYNPLVTLQMKLKAVRATLRTWNKETFGNINDNLAFHEEQAKAMQEAFDESPSSENRLAMGIANANLRKAINCVEMFWAQKARMQWLDNGDKNIAFYHAVINGRRKRNTISRLKVAGVWTEDQDSLKQEAGRCGMRFEDKKPSSGVAISNIRFKVAHSLPSLQFKAVPSPQDLEILRVFGFTPSFSSKQFKFIRWIQPITDFCLNVDGASKGNLGDCGGGGCIRDYKGHMLVTFSHFYGHGYSITAEARALCDGIRLADFLGLQIAMIQSDSLVLVNSLIAERCPSWQAFYWWREAFVMIQKKNLHLRHVYREANQVADSLATFGCLSKENKSNSKFKKYQDKPFPNKRQLDILCGKATVRGSHFMNSTQEVDVEARRSFGDDDRYNQQLLFLASTLFKKPEKRAWFMALDDEDALAWILNATS</sequence>
<comment type="caution">
    <text evidence="2">The sequence shown here is derived from an EMBL/GenBank/DDBJ whole genome shotgun (WGS) entry which is preliminary data.</text>
</comment>
<dbReference type="InterPro" id="IPR036397">
    <property type="entry name" value="RNaseH_sf"/>
</dbReference>
<dbReference type="SUPFAM" id="SSF53098">
    <property type="entry name" value="Ribonuclease H-like"/>
    <property type="match status" value="1"/>
</dbReference>
<keyword evidence="3" id="KW-1185">Reference proteome</keyword>
<dbReference type="InterPro" id="IPR044730">
    <property type="entry name" value="RNase_H-like_dom_plant"/>
</dbReference>
<evidence type="ECO:0000259" key="1">
    <source>
        <dbReference type="Pfam" id="PF13456"/>
    </source>
</evidence>
<protein>
    <recommendedName>
        <fullName evidence="1">RNase H type-1 domain-containing protein</fullName>
    </recommendedName>
</protein>
<dbReference type="OrthoDB" id="1001887at2759"/>
<dbReference type="InterPro" id="IPR053151">
    <property type="entry name" value="RNase_H-like"/>
</dbReference>
<name>A0A843X082_COLES</name>
<gene>
    <name evidence="2" type="ORF">Taro_047025</name>
</gene>
<dbReference type="Pfam" id="PF13456">
    <property type="entry name" value="RVT_3"/>
    <property type="match status" value="1"/>
</dbReference>
<dbReference type="EMBL" id="NMUH01005958">
    <property type="protein sequence ID" value="MQM14096.1"/>
    <property type="molecule type" value="Genomic_DNA"/>
</dbReference>
<dbReference type="AlphaFoldDB" id="A0A843X082"/>
<dbReference type="InterPro" id="IPR002156">
    <property type="entry name" value="RNaseH_domain"/>
</dbReference>
<dbReference type="CDD" id="cd06222">
    <property type="entry name" value="RNase_H_like"/>
    <property type="match status" value="1"/>
</dbReference>
<dbReference type="PANTHER" id="PTHR47723">
    <property type="entry name" value="OS05G0353850 PROTEIN"/>
    <property type="match status" value="1"/>
</dbReference>
<dbReference type="Proteomes" id="UP000652761">
    <property type="component" value="Unassembled WGS sequence"/>
</dbReference>
<evidence type="ECO:0000313" key="3">
    <source>
        <dbReference type="Proteomes" id="UP000652761"/>
    </source>
</evidence>
<proteinExistence type="predicted"/>
<dbReference type="GO" id="GO:0004523">
    <property type="term" value="F:RNA-DNA hybrid ribonuclease activity"/>
    <property type="evidence" value="ECO:0007669"/>
    <property type="project" value="InterPro"/>
</dbReference>
<organism evidence="2 3">
    <name type="scientific">Colocasia esculenta</name>
    <name type="common">Wild taro</name>
    <name type="synonym">Arum esculentum</name>
    <dbReference type="NCBI Taxonomy" id="4460"/>
    <lineage>
        <taxon>Eukaryota</taxon>
        <taxon>Viridiplantae</taxon>
        <taxon>Streptophyta</taxon>
        <taxon>Embryophyta</taxon>
        <taxon>Tracheophyta</taxon>
        <taxon>Spermatophyta</taxon>
        <taxon>Magnoliopsida</taxon>
        <taxon>Liliopsida</taxon>
        <taxon>Araceae</taxon>
        <taxon>Aroideae</taxon>
        <taxon>Colocasieae</taxon>
        <taxon>Colocasia</taxon>
    </lineage>
</organism>
<dbReference type="GO" id="GO:0003676">
    <property type="term" value="F:nucleic acid binding"/>
    <property type="evidence" value="ECO:0007669"/>
    <property type="project" value="InterPro"/>
</dbReference>
<feature type="domain" description="RNase H type-1" evidence="1">
    <location>
        <begin position="214"/>
        <end position="333"/>
    </location>
</feature>
<evidence type="ECO:0000313" key="2">
    <source>
        <dbReference type="EMBL" id="MQM14096.1"/>
    </source>
</evidence>
<dbReference type="PANTHER" id="PTHR47723:SF19">
    <property type="entry name" value="POLYNUCLEOTIDYL TRANSFERASE, RIBONUCLEASE H-LIKE SUPERFAMILY PROTEIN"/>
    <property type="match status" value="1"/>
</dbReference>
<accession>A0A843X082</accession>